<dbReference type="EMBL" id="CP029812">
    <property type="protein sequence ID" value="AWU39806.1"/>
    <property type="molecule type" value="Genomic_DNA"/>
</dbReference>
<evidence type="ECO:0000313" key="7">
    <source>
        <dbReference type="EMBL" id="AWU39806.1"/>
    </source>
</evidence>
<dbReference type="SUPFAM" id="SSF52080">
    <property type="entry name" value="Ribosomal proteins L15p and L18e"/>
    <property type="match status" value="1"/>
</dbReference>
<dbReference type="GO" id="GO:0005840">
    <property type="term" value="C:ribosome"/>
    <property type="evidence" value="ECO:0007669"/>
    <property type="project" value="UniProtKB-KW"/>
</dbReference>
<dbReference type="InterPro" id="IPR005749">
    <property type="entry name" value="Ribosomal_uL15_bac-type"/>
</dbReference>
<evidence type="ECO:0000256" key="3">
    <source>
        <dbReference type="ARBA" id="ARBA00023274"/>
    </source>
</evidence>
<organism evidence="7 8">
    <name type="scientific">Blattabacterium punctulatus</name>
    <dbReference type="NCBI Taxonomy" id="164514"/>
    <lineage>
        <taxon>Bacteria</taxon>
        <taxon>Pseudomonadati</taxon>
        <taxon>Bacteroidota</taxon>
        <taxon>Flavobacteriia</taxon>
        <taxon>Flavobacteriales</taxon>
        <taxon>Blattabacteriaceae</taxon>
        <taxon>Blattabacterium</taxon>
    </lineage>
</organism>
<dbReference type="Gene3D" id="3.100.10.10">
    <property type="match status" value="1"/>
</dbReference>
<feature type="region of interest" description="Disordered" evidence="5">
    <location>
        <begin position="11"/>
        <end position="50"/>
    </location>
</feature>
<dbReference type="InterPro" id="IPR021131">
    <property type="entry name" value="Ribosomal_uL15/eL18"/>
</dbReference>
<dbReference type="InterPro" id="IPR030878">
    <property type="entry name" value="Ribosomal_uL15"/>
</dbReference>
<keyword evidence="2 4" id="KW-0689">Ribosomal protein</keyword>
<evidence type="ECO:0000256" key="4">
    <source>
        <dbReference type="HAMAP-Rule" id="MF_01341"/>
    </source>
</evidence>
<dbReference type="HAMAP" id="MF_01341">
    <property type="entry name" value="Ribosomal_uL15"/>
    <property type="match status" value="1"/>
</dbReference>
<proteinExistence type="inferred from homology"/>
<accession>A0ABM6WMH0</accession>
<protein>
    <recommendedName>
        <fullName evidence="4">Large ribosomal subunit protein uL15</fullName>
    </recommendedName>
</protein>
<dbReference type="Proteomes" id="UP000247917">
    <property type="component" value="Chromosome"/>
</dbReference>
<sequence length="151" mass="16988">MELNFLIPRKGSKKKKLRLGRGQGSGKGGTCGRGHKGSKSRSGYSKKLGFEGGQMPIQRRIPKFGFKNPNRKKYFIINLDYLQELVNKGKISDIINQQTLLNNRLVTKKNGLIKILAGRKILKISLKITASKFSKKAIFYIQKSGGKVFYI</sequence>
<evidence type="ECO:0000313" key="8">
    <source>
        <dbReference type="Proteomes" id="UP000247917"/>
    </source>
</evidence>
<name>A0ABM6WMH0_9FLAO</name>
<comment type="similarity">
    <text evidence="1 4">Belongs to the universal ribosomal protein uL15 family.</text>
</comment>
<comment type="subunit">
    <text evidence="4">Part of the 50S ribosomal subunit.</text>
</comment>
<keyword evidence="4" id="KW-0699">rRNA-binding</keyword>
<feature type="domain" description="Large ribosomal subunit protein uL15/eL18" evidence="6">
    <location>
        <begin position="76"/>
        <end position="148"/>
    </location>
</feature>
<evidence type="ECO:0000256" key="2">
    <source>
        <dbReference type="ARBA" id="ARBA00022980"/>
    </source>
</evidence>
<evidence type="ECO:0000259" key="6">
    <source>
        <dbReference type="Pfam" id="PF00828"/>
    </source>
</evidence>
<keyword evidence="3 4" id="KW-0687">Ribonucleoprotein</keyword>
<comment type="function">
    <text evidence="4">Binds to the 23S rRNA.</text>
</comment>
<dbReference type="RefSeq" id="WP_110495218.1">
    <property type="nucleotide sequence ID" value="NZ_CP029810.1"/>
</dbReference>
<feature type="compositionally biased region" description="Gly residues" evidence="5">
    <location>
        <begin position="21"/>
        <end position="32"/>
    </location>
</feature>
<reference evidence="7 8" key="1">
    <citation type="journal article" date="2018" name="Genome Biol. Evol.">
        <title>Parallel and Gradual Genome Erosion in the Blattabacterium Endosymbionts of Mastotermes darwiniensis and Cryptocercus Wood Roaches.</title>
        <authorList>
            <person name="Kinjo Y."/>
            <person name="Bourguignon T."/>
            <person name="Tong K.J."/>
            <person name="Kuwahara H."/>
            <person name="Lim S.J."/>
            <person name="Yoon K.B."/>
            <person name="Shigenobu S."/>
            <person name="Park Y.C."/>
            <person name="Nalepa C.A."/>
            <person name="Hongoh Y."/>
            <person name="Ohkuma M."/>
            <person name="Lo N."/>
            <person name="Tokuda G."/>
        </authorList>
    </citation>
    <scope>NUCLEOTIDE SEQUENCE [LARGE SCALE GENOMIC DNA]</scope>
    <source>
        <strain evidence="7 8">CPUsv</strain>
    </source>
</reference>
<gene>
    <name evidence="4" type="primary">rplO</name>
    <name evidence="7" type="ORF">DM808_01235</name>
</gene>
<evidence type="ECO:0000256" key="1">
    <source>
        <dbReference type="ARBA" id="ARBA00007320"/>
    </source>
</evidence>
<dbReference type="InterPro" id="IPR036227">
    <property type="entry name" value="Ribosomal_uL15/eL18_sf"/>
</dbReference>
<dbReference type="PANTHER" id="PTHR12934">
    <property type="entry name" value="50S RIBOSOMAL PROTEIN L15"/>
    <property type="match status" value="1"/>
</dbReference>
<evidence type="ECO:0000256" key="5">
    <source>
        <dbReference type="SAM" id="MobiDB-lite"/>
    </source>
</evidence>
<keyword evidence="8" id="KW-1185">Reference proteome</keyword>
<dbReference type="NCBIfam" id="TIGR01071">
    <property type="entry name" value="rplO_bact"/>
    <property type="match status" value="1"/>
</dbReference>
<dbReference type="PANTHER" id="PTHR12934:SF11">
    <property type="entry name" value="LARGE RIBOSOMAL SUBUNIT PROTEIN UL15M"/>
    <property type="match status" value="1"/>
</dbReference>
<dbReference type="Pfam" id="PF00828">
    <property type="entry name" value="Ribosomal_L27A"/>
    <property type="match status" value="1"/>
</dbReference>
<keyword evidence="4" id="KW-0694">RNA-binding</keyword>